<reference evidence="1" key="1">
    <citation type="submission" date="2020-11" db="EMBL/GenBank/DDBJ databases">
        <authorList>
            <person name="Whitehead M."/>
        </authorList>
    </citation>
    <scope>NUCLEOTIDE SEQUENCE</scope>
    <source>
        <strain evidence="1">EGII</strain>
    </source>
</reference>
<feature type="non-terminal residue" evidence="1">
    <location>
        <position position="1"/>
    </location>
</feature>
<name>A0A811UGL8_CERCA</name>
<gene>
    <name evidence="1" type="ORF">CCAP1982_LOCUS5031</name>
</gene>
<proteinExistence type="predicted"/>
<accession>A0A811UGL8</accession>
<dbReference type="EMBL" id="CAJHJT010000001">
    <property type="protein sequence ID" value="CAD6996353.1"/>
    <property type="molecule type" value="Genomic_DNA"/>
</dbReference>
<dbReference type="AlphaFoldDB" id="A0A811UGL8"/>
<keyword evidence="2" id="KW-1185">Reference proteome</keyword>
<dbReference type="Proteomes" id="UP000606786">
    <property type="component" value="Unassembled WGS sequence"/>
</dbReference>
<evidence type="ECO:0000313" key="2">
    <source>
        <dbReference type="Proteomes" id="UP000606786"/>
    </source>
</evidence>
<comment type="caution">
    <text evidence="1">The sequence shown here is derived from an EMBL/GenBank/DDBJ whole genome shotgun (WGS) entry which is preliminary data.</text>
</comment>
<organism evidence="1 2">
    <name type="scientific">Ceratitis capitata</name>
    <name type="common">Mediterranean fruit fly</name>
    <name type="synonym">Tephritis capitata</name>
    <dbReference type="NCBI Taxonomy" id="7213"/>
    <lineage>
        <taxon>Eukaryota</taxon>
        <taxon>Metazoa</taxon>
        <taxon>Ecdysozoa</taxon>
        <taxon>Arthropoda</taxon>
        <taxon>Hexapoda</taxon>
        <taxon>Insecta</taxon>
        <taxon>Pterygota</taxon>
        <taxon>Neoptera</taxon>
        <taxon>Endopterygota</taxon>
        <taxon>Diptera</taxon>
        <taxon>Brachycera</taxon>
        <taxon>Muscomorpha</taxon>
        <taxon>Tephritoidea</taxon>
        <taxon>Tephritidae</taxon>
        <taxon>Ceratitis</taxon>
        <taxon>Ceratitis</taxon>
    </lineage>
</organism>
<evidence type="ECO:0000313" key="1">
    <source>
        <dbReference type="EMBL" id="CAD6996353.1"/>
    </source>
</evidence>
<protein>
    <submittedName>
        <fullName evidence="1">(Mediterranean fruit fly) hypothetical protein</fullName>
    </submittedName>
</protein>
<sequence>LQFRPYLTMRTPLQTAYFQNQRQSPSSSQTAIEGNFSFNLNFSAQVHTYGDNSINSIPPCQLPGMLSPRWTIFNCISSPTLTVLLCAARVPTVAATSGAADAIEAVIGT</sequence>